<keyword evidence="10 17" id="KW-1133">Transmembrane helix</keyword>
<dbReference type="RefSeq" id="WP_368504629.1">
    <property type="nucleotide sequence ID" value="NZ_CP162551.1"/>
</dbReference>
<evidence type="ECO:0000256" key="14">
    <source>
        <dbReference type="ARBA" id="ARBA00032707"/>
    </source>
</evidence>
<dbReference type="PANTHER" id="PTHR30622:SF2">
    <property type="entry name" value="UNDECAPRENYL-DIPHOSPHATASE"/>
    <property type="match status" value="1"/>
</dbReference>
<name>A0AB39BUP6_9BACI</name>
<dbReference type="EC" id="3.6.1.27" evidence="3 17"/>
<dbReference type="AlphaFoldDB" id="A0AB39BUP6"/>
<comment type="function">
    <text evidence="17">Catalyzes the dephosphorylation of undecaprenyl diphosphate (UPP). Confers resistance to bacitracin.</text>
</comment>
<gene>
    <name evidence="17" type="primary">uppP</name>
    <name evidence="18" type="ORF">AB3N04_02830</name>
</gene>
<evidence type="ECO:0000313" key="18">
    <source>
        <dbReference type="EMBL" id="XDI37268.1"/>
    </source>
</evidence>
<sequence>MSLIEAIIFGIVQGITEFLPISSTAHIIITQMLLGYSFPGFGFEIFLHLASILAVIIYFRKDLVEVIVGFFSFFGNRSKENRVQFLFGLYIVVATGITGILGILLEGAIGNFLKTPPFIAIALATTGLFLIIIERFFKYGNRTVENMTFLDSVIVGLGQTLAVIPGISRSGATLITALFAGLSKETAVRYSFLLSIPVILGSSVFAIGDFADGSLVADIGILSLVVAFLATFIFSWLGIVWLIEFLKKSKLIYFAIYCFAAAIFIFFYFDANFIMELE</sequence>
<comment type="subcellular location">
    <subcellularLocation>
        <location evidence="1 17">Cell membrane</location>
        <topology evidence="1 17">Multi-pass membrane protein</topology>
    </subcellularLocation>
</comment>
<feature type="transmembrane region" description="Helical" evidence="17">
    <location>
        <begin position="219"/>
        <end position="239"/>
    </location>
</feature>
<evidence type="ECO:0000256" key="9">
    <source>
        <dbReference type="ARBA" id="ARBA00022984"/>
    </source>
</evidence>
<reference evidence="18" key="1">
    <citation type="submission" date="2024-07" db="EMBL/GenBank/DDBJ databases">
        <title>Identification and characteristics of an arsenic-resistant bacterial isolate, which belongs to a novel species.</title>
        <authorList>
            <person name="Juszczyk A."/>
            <person name="Kowalczyk A."/>
            <person name="Was K."/>
            <person name="Kosowicz W."/>
            <person name="Budzyn A."/>
            <person name="Latowski D."/>
        </authorList>
    </citation>
    <scope>NUCLEOTIDE SEQUENCE</scope>
    <source>
        <strain evidence="18">As8PL</strain>
    </source>
</reference>
<evidence type="ECO:0000256" key="2">
    <source>
        <dbReference type="ARBA" id="ARBA00010621"/>
    </source>
</evidence>
<keyword evidence="6 17" id="KW-0812">Transmembrane</keyword>
<keyword evidence="12 17" id="KW-0046">Antibiotic resistance</keyword>
<evidence type="ECO:0000256" key="4">
    <source>
        <dbReference type="ARBA" id="ARBA00021581"/>
    </source>
</evidence>
<keyword evidence="11 17" id="KW-0472">Membrane</keyword>
<dbReference type="Pfam" id="PF02673">
    <property type="entry name" value="BacA"/>
    <property type="match status" value="1"/>
</dbReference>
<evidence type="ECO:0000256" key="7">
    <source>
        <dbReference type="ARBA" id="ARBA00022801"/>
    </source>
</evidence>
<evidence type="ECO:0000256" key="16">
    <source>
        <dbReference type="ARBA" id="ARBA00047594"/>
    </source>
</evidence>
<dbReference type="GO" id="GO:0009252">
    <property type="term" value="P:peptidoglycan biosynthetic process"/>
    <property type="evidence" value="ECO:0007669"/>
    <property type="project" value="UniProtKB-KW"/>
</dbReference>
<evidence type="ECO:0000256" key="8">
    <source>
        <dbReference type="ARBA" id="ARBA00022960"/>
    </source>
</evidence>
<feature type="transmembrane region" description="Helical" evidence="17">
    <location>
        <begin position="85"/>
        <end position="105"/>
    </location>
</feature>
<evidence type="ECO:0000256" key="15">
    <source>
        <dbReference type="ARBA" id="ARBA00032932"/>
    </source>
</evidence>
<organism evidence="18">
    <name type="scientific">Alkalihalophilus sp. As8PL</name>
    <dbReference type="NCBI Taxonomy" id="3237103"/>
    <lineage>
        <taxon>Bacteria</taxon>
        <taxon>Bacillati</taxon>
        <taxon>Bacillota</taxon>
        <taxon>Bacilli</taxon>
        <taxon>Bacillales</taxon>
        <taxon>Bacillaceae</taxon>
        <taxon>Alkalihalophilus</taxon>
    </lineage>
</organism>
<feature type="transmembrane region" description="Helical" evidence="17">
    <location>
        <begin position="187"/>
        <end position="207"/>
    </location>
</feature>
<dbReference type="GO" id="GO:0008360">
    <property type="term" value="P:regulation of cell shape"/>
    <property type="evidence" value="ECO:0007669"/>
    <property type="project" value="UniProtKB-KW"/>
</dbReference>
<feature type="transmembrane region" description="Helical" evidence="17">
    <location>
        <begin position="7"/>
        <end position="29"/>
    </location>
</feature>
<accession>A0AB39BUP6</accession>
<dbReference type="GO" id="GO:0005886">
    <property type="term" value="C:plasma membrane"/>
    <property type="evidence" value="ECO:0007669"/>
    <property type="project" value="UniProtKB-SubCell"/>
</dbReference>
<keyword evidence="13 17" id="KW-0961">Cell wall biogenesis/degradation</keyword>
<dbReference type="InterPro" id="IPR003824">
    <property type="entry name" value="UppP"/>
</dbReference>
<keyword evidence="7 17" id="KW-0378">Hydrolase</keyword>
<comment type="miscellaneous">
    <text evidence="17">Bacitracin is thought to be involved in the inhibition of peptidoglycan synthesis by sequestering undecaprenyl diphosphate, thereby reducing the pool of lipid carrier available.</text>
</comment>
<dbReference type="PANTHER" id="PTHR30622">
    <property type="entry name" value="UNDECAPRENYL-DIPHOSPHATASE"/>
    <property type="match status" value="1"/>
</dbReference>
<feature type="transmembrane region" description="Helical" evidence="17">
    <location>
        <begin position="149"/>
        <end position="167"/>
    </location>
</feature>
<dbReference type="HAMAP" id="MF_01006">
    <property type="entry name" value="Undec_diphosphatase"/>
    <property type="match status" value="1"/>
</dbReference>
<keyword evidence="8 17" id="KW-0133">Cell shape</keyword>
<evidence type="ECO:0000256" key="10">
    <source>
        <dbReference type="ARBA" id="ARBA00022989"/>
    </source>
</evidence>
<dbReference type="GO" id="GO:0046677">
    <property type="term" value="P:response to antibiotic"/>
    <property type="evidence" value="ECO:0007669"/>
    <property type="project" value="UniProtKB-UniRule"/>
</dbReference>
<evidence type="ECO:0000256" key="11">
    <source>
        <dbReference type="ARBA" id="ARBA00023136"/>
    </source>
</evidence>
<protein>
    <recommendedName>
        <fullName evidence="4 17">Undecaprenyl-diphosphatase</fullName>
        <ecNumber evidence="3 17">3.6.1.27</ecNumber>
    </recommendedName>
    <alternativeName>
        <fullName evidence="15 17">Bacitracin resistance protein</fullName>
    </alternativeName>
    <alternativeName>
        <fullName evidence="14 17">Undecaprenyl pyrophosphate phosphatase</fullName>
    </alternativeName>
</protein>
<evidence type="ECO:0000256" key="13">
    <source>
        <dbReference type="ARBA" id="ARBA00023316"/>
    </source>
</evidence>
<comment type="catalytic activity">
    <reaction evidence="16 17">
        <text>di-trans,octa-cis-undecaprenyl diphosphate + H2O = di-trans,octa-cis-undecaprenyl phosphate + phosphate + H(+)</text>
        <dbReference type="Rhea" id="RHEA:28094"/>
        <dbReference type="ChEBI" id="CHEBI:15377"/>
        <dbReference type="ChEBI" id="CHEBI:15378"/>
        <dbReference type="ChEBI" id="CHEBI:43474"/>
        <dbReference type="ChEBI" id="CHEBI:58405"/>
        <dbReference type="ChEBI" id="CHEBI:60392"/>
        <dbReference type="EC" id="3.6.1.27"/>
    </reaction>
</comment>
<keyword evidence="9 17" id="KW-0573">Peptidoglycan synthesis</keyword>
<dbReference type="GO" id="GO:0050380">
    <property type="term" value="F:undecaprenyl-diphosphatase activity"/>
    <property type="evidence" value="ECO:0007669"/>
    <property type="project" value="UniProtKB-UniRule"/>
</dbReference>
<evidence type="ECO:0000256" key="5">
    <source>
        <dbReference type="ARBA" id="ARBA00022475"/>
    </source>
</evidence>
<keyword evidence="5 17" id="KW-1003">Cell membrane</keyword>
<feature type="transmembrane region" description="Helical" evidence="17">
    <location>
        <begin position="251"/>
        <end position="269"/>
    </location>
</feature>
<evidence type="ECO:0000256" key="1">
    <source>
        <dbReference type="ARBA" id="ARBA00004651"/>
    </source>
</evidence>
<proteinExistence type="inferred from homology"/>
<evidence type="ECO:0000256" key="12">
    <source>
        <dbReference type="ARBA" id="ARBA00023251"/>
    </source>
</evidence>
<comment type="similarity">
    <text evidence="2 17">Belongs to the UppP family.</text>
</comment>
<evidence type="ECO:0000256" key="6">
    <source>
        <dbReference type="ARBA" id="ARBA00022692"/>
    </source>
</evidence>
<dbReference type="GO" id="GO:0071555">
    <property type="term" value="P:cell wall organization"/>
    <property type="evidence" value="ECO:0007669"/>
    <property type="project" value="UniProtKB-KW"/>
</dbReference>
<feature type="transmembrane region" description="Helical" evidence="17">
    <location>
        <begin position="41"/>
        <end position="59"/>
    </location>
</feature>
<evidence type="ECO:0000256" key="3">
    <source>
        <dbReference type="ARBA" id="ARBA00012374"/>
    </source>
</evidence>
<dbReference type="EMBL" id="CP162551">
    <property type="protein sequence ID" value="XDI37268.1"/>
    <property type="molecule type" value="Genomic_DNA"/>
</dbReference>
<evidence type="ECO:0000256" key="17">
    <source>
        <dbReference type="HAMAP-Rule" id="MF_01006"/>
    </source>
</evidence>
<feature type="transmembrane region" description="Helical" evidence="17">
    <location>
        <begin position="117"/>
        <end position="137"/>
    </location>
</feature>